<dbReference type="Proteomes" id="UP001432180">
    <property type="component" value="Chromosome"/>
</dbReference>
<gene>
    <name evidence="1" type="ORF">Thiowin_02578</name>
</gene>
<evidence type="ECO:0000313" key="1">
    <source>
        <dbReference type="EMBL" id="WPL17553.1"/>
    </source>
</evidence>
<protein>
    <recommendedName>
        <fullName evidence="3">SAM-dependent methyltransferase</fullName>
    </recommendedName>
</protein>
<sequence>MQLDDIVPWGRSFDEYVAMFDLTADDLGKRILGCGDGPAAFNAHARARGARVISVDPIYAWPAGRIHERIRAVRPIIESELRREPERCLWERFRDVDDLIETRLGAMDRFLADYAGGHGGQAYVAAQLPQLPFPGGVFDLALVSHLLFTYSKHLSADAHRKAVAELMRVSGEVRLFPLLTLAGTESEHLPAVIDLC</sequence>
<dbReference type="RefSeq" id="WP_328983363.1">
    <property type="nucleotide sequence ID" value="NZ_CP121472.1"/>
</dbReference>
<reference evidence="1 2" key="1">
    <citation type="journal article" date="2023" name="Microorganisms">
        <title>Thiorhodovibrio frisius and Trv. litoralis spp. nov., Two Novel Members from a Clade of Fastidious Purple Sulfur Bacteria That Exhibit Unique Red-Shifted Light-Harvesting Capabilities.</title>
        <authorList>
            <person name="Methner A."/>
            <person name="Kuzyk S.B."/>
            <person name="Petersen J."/>
            <person name="Bauer S."/>
            <person name="Brinkmann H."/>
            <person name="Sichau K."/>
            <person name="Wanner G."/>
            <person name="Wolf J."/>
            <person name="Neumann-Schaal M."/>
            <person name="Henke P."/>
            <person name="Tank M."/>
            <person name="Sproer C."/>
            <person name="Bunk B."/>
            <person name="Overmann J."/>
        </authorList>
    </citation>
    <scope>NUCLEOTIDE SEQUENCE [LARGE SCALE GENOMIC DNA]</scope>
    <source>
        <strain evidence="1 2">DSM 6702</strain>
    </source>
</reference>
<dbReference type="EMBL" id="CP121472">
    <property type="protein sequence ID" value="WPL17553.1"/>
    <property type="molecule type" value="Genomic_DNA"/>
</dbReference>
<proteinExistence type="predicted"/>
<accession>A0ABZ0SA81</accession>
<evidence type="ECO:0000313" key="2">
    <source>
        <dbReference type="Proteomes" id="UP001432180"/>
    </source>
</evidence>
<organism evidence="1 2">
    <name type="scientific">Thiorhodovibrio winogradskyi</name>
    <dbReference type="NCBI Taxonomy" id="77007"/>
    <lineage>
        <taxon>Bacteria</taxon>
        <taxon>Pseudomonadati</taxon>
        <taxon>Pseudomonadota</taxon>
        <taxon>Gammaproteobacteria</taxon>
        <taxon>Chromatiales</taxon>
        <taxon>Chromatiaceae</taxon>
        <taxon>Thiorhodovibrio</taxon>
    </lineage>
</organism>
<keyword evidence="2" id="KW-1185">Reference proteome</keyword>
<name>A0ABZ0SA81_9GAMM</name>
<evidence type="ECO:0008006" key="3">
    <source>
        <dbReference type="Google" id="ProtNLM"/>
    </source>
</evidence>